<sequence>MHTLESGPVSTYAFSGGLIQGETEQRETVKYDLIEPRNKTRSRNAQLKSKAKASYGSVRLRHDTRAYFQRDHVHFLNLLYDATGYLDVRIESFYLSFLDWLNRKAQGVSVFCQVVGDGKALSATGRTMTGCSPFLFIVQALNGWYILFKATTGAEVITEDNGQSLYMFFESSIVITL</sequence>
<keyword evidence="3" id="KW-1185">Reference proteome</keyword>
<name>A0A164QJE7_9AGAM</name>
<evidence type="ECO:0000313" key="1">
    <source>
        <dbReference type="EMBL" id="KZS86562.1"/>
    </source>
</evidence>
<evidence type="ECO:0000313" key="3">
    <source>
        <dbReference type="Proteomes" id="UP000076722"/>
    </source>
</evidence>
<dbReference type="AlphaFoldDB" id="A0A164QJE7"/>
<gene>
    <name evidence="2" type="ORF">SISNIDRAFT_469213</name>
    <name evidence="1" type="ORF">SISNIDRAFT_471702</name>
</gene>
<reference evidence="2 3" key="1">
    <citation type="journal article" date="2016" name="Mol. Biol. Evol.">
        <title>Comparative Genomics of Early-Diverging Mushroom-Forming Fungi Provides Insights into the Origins of Lignocellulose Decay Capabilities.</title>
        <authorList>
            <person name="Nagy L.G."/>
            <person name="Riley R."/>
            <person name="Tritt A."/>
            <person name="Adam C."/>
            <person name="Daum C."/>
            <person name="Floudas D."/>
            <person name="Sun H."/>
            <person name="Yadav J.S."/>
            <person name="Pangilinan J."/>
            <person name="Larsson K.H."/>
            <person name="Matsuura K."/>
            <person name="Barry K."/>
            <person name="Labutti K."/>
            <person name="Kuo R."/>
            <person name="Ohm R.A."/>
            <person name="Bhattacharya S.S."/>
            <person name="Shirouzu T."/>
            <person name="Yoshinaga Y."/>
            <person name="Martin F.M."/>
            <person name="Grigoriev I.V."/>
            <person name="Hibbett D.S."/>
        </authorList>
    </citation>
    <scope>NUCLEOTIDE SEQUENCE [LARGE SCALE GENOMIC DNA]</scope>
    <source>
        <strain evidence="2 3">HHB9708</strain>
    </source>
</reference>
<proteinExistence type="predicted"/>
<dbReference type="EMBL" id="KV419485">
    <property type="protein sequence ID" value="KZS86562.1"/>
    <property type="molecule type" value="Genomic_DNA"/>
</dbReference>
<protein>
    <submittedName>
        <fullName evidence="2">Uncharacterized protein</fullName>
    </submittedName>
</protein>
<accession>A0A164QJE7</accession>
<dbReference type="Proteomes" id="UP000076722">
    <property type="component" value="Unassembled WGS sequence"/>
</dbReference>
<organism evidence="2 3">
    <name type="scientific">Sistotremastrum niveocremeum HHB9708</name>
    <dbReference type="NCBI Taxonomy" id="1314777"/>
    <lineage>
        <taxon>Eukaryota</taxon>
        <taxon>Fungi</taxon>
        <taxon>Dikarya</taxon>
        <taxon>Basidiomycota</taxon>
        <taxon>Agaricomycotina</taxon>
        <taxon>Agaricomycetes</taxon>
        <taxon>Sistotremastrales</taxon>
        <taxon>Sistotremastraceae</taxon>
        <taxon>Sertulicium</taxon>
        <taxon>Sertulicium niveocremeum</taxon>
    </lineage>
</organism>
<dbReference type="EMBL" id="KV419426">
    <property type="protein sequence ID" value="KZS89713.1"/>
    <property type="molecule type" value="Genomic_DNA"/>
</dbReference>
<evidence type="ECO:0000313" key="2">
    <source>
        <dbReference type="EMBL" id="KZS89713.1"/>
    </source>
</evidence>